<dbReference type="PANTHER" id="PTHR30024:SF7">
    <property type="entry name" value="NITRATE_NITRITE BINDING PROTEIN NRTA"/>
    <property type="match status" value="1"/>
</dbReference>
<dbReference type="SUPFAM" id="SSF53850">
    <property type="entry name" value="Periplasmic binding protein-like II"/>
    <property type="match status" value="1"/>
</dbReference>
<proteinExistence type="predicted"/>
<accession>A0AAD0RPU9</accession>
<gene>
    <name evidence="7" type="ORF">D1345_06435</name>
</gene>
<evidence type="ECO:0000256" key="2">
    <source>
        <dbReference type="ARBA" id="ARBA00022448"/>
    </source>
</evidence>
<evidence type="ECO:0000256" key="5">
    <source>
        <dbReference type="ARBA" id="ARBA00022729"/>
    </source>
</evidence>
<organism evidence="7 8">
    <name type="scientific">Chromobacterium rhizoryzae</name>
    <dbReference type="NCBI Taxonomy" id="1778675"/>
    <lineage>
        <taxon>Bacteria</taxon>
        <taxon>Pseudomonadati</taxon>
        <taxon>Pseudomonadota</taxon>
        <taxon>Betaproteobacteria</taxon>
        <taxon>Neisseriales</taxon>
        <taxon>Chromobacteriaceae</taxon>
        <taxon>Chromobacterium</taxon>
    </lineage>
</organism>
<evidence type="ECO:0000313" key="8">
    <source>
        <dbReference type="Proteomes" id="UP000259465"/>
    </source>
</evidence>
<protein>
    <submittedName>
        <fullName evidence="7">Nitrate ABC transporter substrate-binding protein</fullName>
    </submittedName>
</protein>
<dbReference type="AlphaFoldDB" id="A0AAD0RPU9"/>
<evidence type="ECO:0000256" key="4">
    <source>
        <dbReference type="ARBA" id="ARBA00022519"/>
    </source>
</evidence>
<keyword evidence="3" id="KW-1003">Cell membrane</keyword>
<dbReference type="PANTHER" id="PTHR30024">
    <property type="entry name" value="ALIPHATIC SULFONATES-BINDING PROTEIN-RELATED"/>
    <property type="match status" value="1"/>
</dbReference>
<evidence type="ECO:0000313" key="7">
    <source>
        <dbReference type="EMBL" id="AXT45839.1"/>
    </source>
</evidence>
<dbReference type="GO" id="GO:0012505">
    <property type="term" value="C:endomembrane system"/>
    <property type="evidence" value="ECO:0007669"/>
    <property type="project" value="UniProtKB-SubCell"/>
</dbReference>
<evidence type="ECO:0000256" key="3">
    <source>
        <dbReference type="ARBA" id="ARBA00022475"/>
    </source>
</evidence>
<dbReference type="KEGG" id="crz:D1345_06435"/>
<dbReference type="Pfam" id="PF13379">
    <property type="entry name" value="NMT1_2"/>
    <property type="match status" value="1"/>
</dbReference>
<keyword evidence="5" id="KW-0732">Signal</keyword>
<sequence length="365" mass="39914">MTAPYRLRLGYLPLTDSAPLIVARQLGLDRRHGLELELLRQPSWSAVRDKLLDGRLHAAAALYGLAYGMKLGLAGPQADMALLMTLNQNGQAITLSHPLADALTASPEQALRRRVRQDGPPLTLAHTFPAGTHALWLNYWLAAQGLDPRSDARLVVIPPPQMGAALEAGQLDGFCAGEPWHQQAAARQAGRIVVVSGEIWPGHPEKALLCRRDFAQKEPAASVALIMTLLEACRWLEHSEHRRQAAPWLARPEHIGLPETLIAATLPSVAAGATALRFFDQGRVNYPYPSDGIWFVDQFRRWGWLRGDEDAQTVAAEVSQTRLYRQAADALGLPLPARPQHSGRLCDGVDWDGQARYPAALGLPG</sequence>
<dbReference type="InterPro" id="IPR044527">
    <property type="entry name" value="NrtA/CpmA_ABC-bd_dom"/>
</dbReference>
<name>A0AAD0RPU9_9NEIS</name>
<dbReference type="RefSeq" id="WP_118266874.1">
    <property type="nucleotide sequence ID" value="NZ_CP031968.1"/>
</dbReference>
<dbReference type="EMBL" id="CP031968">
    <property type="protein sequence ID" value="AXT45839.1"/>
    <property type="molecule type" value="Genomic_DNA"/>
</dbReference>
<dbReference type="Gene3D" id="3.40.190.10">
    <property type="entry name" value="Periplasmic binding protein-like II"/>
    <property type="match status" value="2"/>
</dbReference>
<evidence type="ECO:0000256" key="1">
    <source>
        <dbReference type="ARBA" id="ARBA00004308"/>
    </source>
</evidence>
<keyword evidence="8" id="KW-1185">Reference proteome</keyword>
<keyword evidence="4" id="KW-0997">Cell inner membrane</keyword>
<comment type="subcellular location">
    <subcellularLocation>
        <location evidence="1">Endomembrane system</location>
    </subcellularLocation>
</comment>
<dbReference type="CDD" id="cd13553">
    <property type="entry name" value="PBP2_NrtA_CpmA_like"/>
    <property type="match status" value="1"/>
</dbReference>
<reference evidence="7 8" key="1">
    <citation type="submission" date="2018-08" db="EMBL/GenBank/DDBJ databases">
        <title>Complete genome sequence of JP2-74.</title>
        <authorList>
            <person name="Wu L."/>
        </authorList>
    </citation>
    <scope>NUCLEOTIDE SEQUENCE [LARGE SCALE GENOMIC DNA]</scope>
    <source>
        <strain evidence="7 8">JP2-74</strain>
    </source>
</reference>
<dbReference type="Proteomes" id="UP000259465">
    <property type="component" value="Chromosome"/>
</dbReference>
<evidence type="ECO:0000256" key="6">
    <source>
        <dbReference type="ARBA" id="ARBA00023136"/>
    </source>
</evidence>
<keyword evidence="6" id="KW-0472">Membrane</keyword>
<keyword evidence="2" id="KW-0813">Transport</keyword>